<evidence type="ECO:0000256" key="1">
    <source>
        <dbReference type="SAM" id="Coils"/>
    </source>
</evidence>
<dbReference type="AlphaFoldDB" id="A0A2T5DWL3"/>
<dbReference type="Proteomes" id="UP000244080">
    <property type="component" value="Unassembled WGS sequence"/>
</dbReference>
<dbReference type="EMBL" id="PIGA01000076">
    <property type="protein sequence ID" value="PTP11469.1"/>
    <property type="molecule type" value="Genomic_DNA"/>
</dbReference>
<organism evidence="2 3">
    <name type="scientific">Vibrio splendidus</name>
    <dbReference type="NCBI Taxonomy" id="29497"/>
    <lineage>
        <taxon>Bacteria</taxon>
        <taxon>Pseudomonadati</taxon>
        <taxon>Pseudomonadota</taxon>
        <taxon>Gammaproteobacteria</taxon>
        <taxon>Vibrionales</taxon>
        <taxon>Vibrionaceae</taxon>
        <taxon>Vibrio</taxon>
    </lineage>
</organism>
<reference evidence="2 3" key="1">
    <citation type="submission" date="2017-11" db="EMBL/GenBank/DDBJ databases">
        <title>Population delineation of vibrios coincides with oyster pathogenicity.</title>
        <authorList>
            <person name="Bruto M."/>
            <person name="Labreuche Y."/>
            <person name="James A."/>
            <person name="Piel D."/>
            <person name="Chenivesse S."/>
            <person name="Petton B."/>
            <person name="Polz M.F."/>
            <person name="Le Roux F."/>
        </authorList>
    </citation>
    <scope>NUCLEOTIDE SEQUENCE [LARGE SCALE GENOMIC DNA]</scope>
    <source>
        <strain evidence="2 3">1F_55</strain>
    </source>
</reference>
<evidence type="ECO:0000313" key="2">
    <source>
        <dbReference type="EMBL" id="PTP11469.1"/>
    </source>
</evidence>
<evidence type="ECO:0000313" key="3">
    <source>
        <dbReference type="Proteomes" id="UP000244080"/>
    </source>
</evidence>
<sequence length="367" mass="41551">MKLNEKDIARAIEVLKKSDSFSVSTLAKELGVSRTFLYSKFSHLMPKRSTNTEEKIKRAILTLQAQTGRTSFTISEVASSAGITRQCISRDYKCMLPFIRGEASVDIEANDAIRLEHENKLLKDEIAKFTKDKDAEHKRFRQVVYSDLMKMDAYSFEANEDRVVLTRLQNQIDEMAKSNLELIGELAEMRSLLNEQEKNSLITSSSNSQLLCNVSPNYSALSSNMDESTMMKLFLKAEDSALKEAIVLCYSSKPDAIVFFQPFLSCEFKSLKMMLPQGKILVVESNHPQAKHFQILLEKLPNTPIFAVSAKGQTSQLAQYYCRKSFPNKFNNAFIDRLYGLLSYPELADGFWSVTTITPPSFLAMAK</sequence>
<feature type="coiled-coil region" evidence="1">
    <location>
        <begin position="165"/>
        <end position="199"/>
    </location>
</feature>
<name>A0A2T5DWL3_VIBSP</name>
<gene>
    <name evidence="2" type="ORF">CWO36_24685</name>
</gene>
<proteinExistence type="predicted"/>
<protein>
    <submittedName>
        <fullName evidence="2">Uncharacterized protein</fullName>
    </submittedName>
</protein>
<accession>A0A2T5DWL3</accession>
<keyword evidence="1" id="KW-0175">Coiled coil</keyword>
<comment type="caution">
    <text evidence="2">The sequence shown here is derived from an EMBL/GenBank/DDBJ whole genome shotgun (WGS) entry which is preliminary data.</text>
</comment>
<dbReference type="RefSeq" id="WP_017085782.1">
    <property type="nucleotide sequence ID" value="NZ_CAWNZY010000091.1"/>
</dbReference>